<evidence type="ECO:0000256" key="6">
    <source>
        <dbReference type="ARBA" id="ARBA00023125"/>
    </source>
</evidence>
<organism evidence="10 11">
    <name type="scientific">Streptomyces seoulensis</name>
    <dbReference type="NCBI Taxonomy" id="73044"/>
    <lineage>
        <taxon>Bacteria</taxon>
        <taxon>Bacillati</taxon>
        <taxon>Actinomycetota</taxon>
        <taxon>Actinomycetes</taxon>
        <taxon>Kitasatosporales</taxon>
        <taxon>Streptomycetaceae</taxon>
        <taxon>Streptomyces</taxon>
    </lineage>
</organism>
<sequence>MHLKALTLRGFKSFASATTLRFEPGITCVVGPNGSGKSNVVDALSWVMGEQGAKSLRGGKMEDVIFAGTTGRPPLGRAEVSLTIDNSDRALPIEYAEVTITRTMFRNGGSEYRINGDTCRLLDIQELLSDSGIGREMHVIVGQGRLDSVLHADPMGRRAFIEEAAGVLKHRKRKEKALRKLEAMKANLARVQDLTDELRRQLKPLGRQAAVARRAAVIQADLRDARLRLLADDLVRLRQALGAEIADEAALKERKDTAERELRQALQREAQLEDEVRRLAPRLQRAQQTFYELSQLAERVRGTVSLAEARVRSATSAPPEERRGRDPEDLEREAARVREQEAELEAALEAARHALDDTVAHRAELESALTAEERRLKDVARAIADRREGLARLSGKVGAARSRAASAQAEIDRLAAGRDEAQERAVHAQEEYETLKAEVEGLDADDADLAERYEAARLRLADAEHALAAARDAVTGAERERAALRARHDALALGLRRKDGTGALLAARDRLTGILGPAAELLTVTPGHETALAAALATSADALAVTTPAAAAEAIRHLHKEDAGRASLLVAGGPPPVPGTTERGGLIAGQRRPDLAVGAVRPGETSASVERDAGLPGPTLGEDARGFGDGSGAVGERLAAGGGRSAESSASVERAAGVPAPASGAAGDGGSAGWDAGGFGDGPQDGLPVGSSDPVGGSVGTAPADPRTPAPAPGGHSFAADLVRAPVELMGAVRRLLRGVVVVGTLEEAEGVVYARPELVAVTAEGDLLGAHFAQGGSAGAPSLLEVQASVDEAAGALTELAVRCEELARAHEEAAGTRAEVAALVEEVGERRRAADREKSHVAQQLGRLAGQARGAAGEAERSVAAAARAQEALERAVAEAEELAERLAVAEEMPAEEEPDTSVRDRLSADGANARQTEMEARLQVRTHEERVKGLAGRADSLDRAARAEREARARAERRRARLRHEAAVAGAVADGARQLLAHIEVSLARSRRERDAAEAAKGVRERELSDARGTGRELKAELDKLTDSVHRGEVLGAEKRLRIEQLEARALDELGVEPEGLVAEYGPLQPVPPSLPADGEELPEDPGHPRNQPRPFHRAEQEKRLKAAERAYQQLGKVNPLALEEFAALEERHKFLSEQLEDLKKTRTDLLRVVKEVDERVEQVFTEAFRDTAREFEGVFSRLFPGGEGRLVLTDPDDMLATGVDVEARPPGKKVKRLSLLSGGERSLTAVAMLVAIFKARPSPFYVMDEVEAALDDTNLQRLIGIMRELQESSQLVVITHQKRTMEVADALYGVSMQGDGVSKVISQRLR</sequence>
<name>A0A4V0ZZW7_STRSO</name>
<comment type="domain">
    <text evidence="7">Contains large globular domains required for ATP hydrolysis at each terminus and a third globular domain forming a flexible hinge near the middle of the molecule. These domains are separated by coiled-coil structures.</text>
</comment>
<evidence type="ECO:0000313" key="10">
    <source>
        <dbReference type="EMBL" id="QBJ92526.1"/>
    </source>
</evidence>
<feature type="compositionally biased region" description="Low complexity" evidence="8">
    <location>
        <begin position="686"/>
        <end position="705"/>
    </location>
</feature>
<dbReference type="InterPro" id="IPR011890">
    <property type="entry name" value="SMC_prok"/>
</dbReference>
<reference evidence="10 11" key="1">
    <citation type="submission" date="2018-08" db="EMBL/GenBank/DDBJ databases">
        <title>The complete genome sequence of Streptomyces seoulensis, a pioneer strain for nickel superoxide dismutase discovery.</title>
        <authorList>
            <person name="Shin J."/>
            <person name="Lee J.-S."/>
            <person name="Lee E.-J."/>
            <person name="Youn H.-D."/>
        </authorList>
    </citation>
    <scope>NUCLEOTIDE SEQUENCE [LARGE SCALE GENOMIC DNA]</scope>
    <source>
        <strain evidence="10 11">KCTC 9819</strain>
    </source>
</reference>
<keyword evidence="6 7" id="KW-0238">DNA-binding</keyword>
<dbReference type="Gene3D" id="3.40.50.300">
    <property type="entry name" value="P-loop containing nucleotide triphosphate hydrolases"/>
    <property type="match status" value="2"/>
</dbReference>
<dbReference type="HAMAP" id="MF_01894">
    <property type="entry name" value="Smc_prok"/>
    <property type="match status" value="1"/>
</dbReference>
<dbReference type="GO" id="GO:0003677">
    <property type="term" value="F:DNA binding"/>
    <property type="evidence" value="ECO:0007669"/>
    <property type="project" value="UniProtKB-UniRule"/>
</dbReference>
<dbReference type="RefSeq" id="WP_031181802.1">
    <property type="nucleotide sequence ID" value="NZ_CP032229.1"/>
</dbReference>
<feature type="compositionally biased region" description="Basic and acidic residues" evidence="8">
    <location>
        <begin position="319"/>
        <end position="337"/>
    </location>
</feature>
<feature type="compositionally biased region" description="Gly residues" evidence="8">
    <location>
        <begin position="666"/>
        <end position="683"/>
    </location>
</feature>
<keyword evidence="11" id="KW-1185">Reference proteome</keyword>
<evidence type="ECO:0000256" key="8">
    <source>
        <dbReference type="SAM" id="MobiDB-lite"/>
    </source>
</evidence>
<feature type="coiled-coil region" evidence="7">
    <location>
        <begin position="248"/>
        <end position="275"/>
    </location>
</feature>
<dbReference type="FunFam" id="3.40.50.300:FF:000901">
    <property type="entry name" value="Chromosome partition protein Smc"/>
    <property type="match status" value="1"/>
</dbReference>
<dbReference type="Proteomes" id="UP000292547">
    <property type="component" value="Chromosome"/>
</dbReference>
<dbReference type="OrthoDB" id="9808768at2"/>
<dbReference type="PIRSF" id="PIRSF005719">
    <property type="entry name" value="SMC"/>
    <property type="match status" value="1"/>
</dbReference>
<dbReference type="GO" id="GO:0030261">
    <property type="term" value="P:chromosome condensation"/>
    <property type="evidence" value="ECO:0007669"/>
    <property type="project" value="InterPro"/>
</dbReference>
<feature type="domain" description="SMC hinge" evidence="9">
    <location>
        <begin position="512"/>
        <end position="753"/>
    </location>
</feature>
<dbReference type="Gene3D" id="1.20.1060.20">
    <property type="match status" value="1"/>
</dbReference>
<evidence type="ECO:0000256" key="5">
    <source>
        <dbReference type="ARBA" id="ARBA00023054"/>
    </source>
</evidence>
<feature type="region of interest" description="Disordered" evidence="8">
    <location>
        <begin position="1067"/>
        <end position="1108"/>
    </location>
</feature>
<evidence type="ECO:0000313" key="11">
    <source>
        <dbReference type="Proteomes" id="UP000292547"/>
    </source>
</evidence>
<evidence type="ECO:0000259" key="9">
    <source>
        <dbReference type="SMART" id="SM00968"/>
    </source>
</evidence>
<dbReference type="GO" id="GO:0006260">
    <property type="term" value="P:DNA replication"/>
    <property type="evidence" value="ECO:0007669"/>
    <property type="project" value="UniProtKB-UniRule"/>
</dbReference>
<evidence type="ECO:0000256" key="2">
    <source>
        <dbReference type="ARBA" id="ARBA00022490"/>
    </source>
</evidence>
<feature type="region of interest" description="Disordered" evidence="8">
    <location>
        <begin position="310"/>
        <end position="337"/>
    </location>
</feature>
<evidence type="ECO:0000256" key="7">
    <source>
        <dbReference type="HAMAP-Rule" id="MF_01894"/>
    </source>
</evidence>
<gene>
    <name evidence="7" type="primary">smc</name>
    <name evidence="10" type="ORF">D0Z67_21030</name>
</gene>
<dbReference type="InterPro" id="IPR003395">
    <property type="entry name" value="RecF/RecN/SMC_N"/>
</dbReference>
<feature type="coiled-coil region" evidence="7">
    <location>
        <begin position="941"/>
        <end position="968"/>
    </location>
</feature>
<dbReference type="Gene3D" id="3.30.70.1620">
    <property type="match status" value="1"/>
</dbReference>
<feature type="region of interest" description="Disordered" evidence="8">
    <location>
        <begin position="994"/>
        <end position="1017"/>
    </location>
</feature>
<dbReference type="InterPro" id="IPR027417">
    <property type="entry name" value="P-loop_NTPase"/>
</dbReference>
<dbReference type="KEGG" id="sseo:D0Z67_21030"/>
<comment type="similarity">
    <text evidence="7">Belongs to the SMC family.</text>
</comment>
<dbReference type="Pfam" id="PF06470">
    <property type="entry name" value="SMC_hinge"/>
    <property type="match status" value="1"/>
</dbReference>
<dbReference type="STRING" id="73044.GCA_000725795_03623"/>
<dbReference type="PANTHER" id="PTHR43977">
    <property type="entry name" value="STRUCTURAL MAINTENANCE OF CHROMOSOMES PROTEIN 3"/>
    <property type="match status" value="1"/>
</dbReference>
<dbReference type="GO" id="GO:0005694">
    <property type="term" value="C:chromosome"/>
    <property type="evidence" value="ECO:0007669"/>
    <property type="project" value="InterPro"/>
</dbReference>
<protein>
    <recommendedName>
        <fullName evidence="7">Chromosome partition protein Smc</fullName>
    </recommendedName>
</protein>
<keyword evidence="2 7" id="KW-0963">Cytoplasm</keyword>
<dbReference type="InterPro" id="IPR024704">
    <property type="entry name" value="SMC"/>
</dbReference>
<dbReference type="Pfam" id="PF02463">
    <property type="entry name" value="SMC_N"/>
    <property type="match status" value="1"/>
</dbReference>
<dbReference type="InterPro" id="IPR010935">
    <property type="entry name" value="SMC_hinge"/>
</dbReference>
<dbReference type="GO" id="GO:0005737">
    <property type="term" value="C:cytoplasm"/>
    <property type="evidence" value="ECO:0007669"/>
    <property type="project" value="UniProtKB-SubCell"/>
</dbReference>
<evidence type="ECO:0000256" key="4">
    <source>
        <dbReference type="ARBA" id="ARBA00022840"/>
    </source>
</evidence>
<proteinExistence type="inferred from homology"/>
<dbReference type="GeneID" id="300101394"/>
<keyword evidence="3 7" id="KW-0547">Nucleotide-binding</keyword>
<feature type="region of interest" description="Disordered" evidence="8">
    <location>
        <begin position="570"/>
        <end position="715"/>
    </location>
</feature>
<dbReference type="InterPro" id="IPR036277">
    <property type="entry name" value="SMC_hinge_sf"/>
</dbReference>
<feature type="coiled-coil region" evidence="7">
    <location>
        <begin position="167"/>
        <end position="201"/>
    </location>
</feature>
<dbReference type="CDD" id="cd03278">
    <property type="entry name" value="ABC_SMC_barmotin"/>
    <property type="match status" value="2"/>
</dbReference>
<dbReference type="SUPFAM" id="SSF75553">
    <property type="entry name" value="Smc hinge domain"/>
    <property type="match status" value="2"/>
</dbReference>
<feature type="compositionally biased region" description="Low complexity" evidence="8">
    <location>
        <begin position="645"/>
        <end position="665"/>
    </location>
</feature>
<dbReference type="SMART" id="SM00968">
    <property type="entry name" value="SMC_hinge"/>
    <property type="match status" value="1"/>
</dbReference>
<comment type="subcellular location">
    <subcellularLocation>
        <location evidence="1 7">Cytoplasm</location>
    </subcellularLocation>
</comment>
<dbReference type="SUPFAM" id="SSF52540">
    <property type="entry name" value="P-loop containing nucleoside triphosphate hydrolases"/>
    <property type="match status" value="1"/>
</dbReference>
<dbReference type="FunFam" id="3.40.50.300:FF:000984">
    <property type="entry name" value="Chromosome partition protein Smc"/>
    <property type="match status" value="1"/>
</dbReference>
<keyword evidence="4 7" id="KW-0067">ATP-binding</keyword>
<dbReference type="GO" id="GO:0005524">
    <property type="term" value="F:ATP binding"/>
    <property type="evidence" value="ECO:0007669"/>
    <property type="project" value="UniProtKB-UniRule"/>
</dbReference>
<dbReference type="GO" id="GO:0016887">
    <property type="term" value="F:ATP hydrolysis activity"/>
    <property type="evidence" value="ECO:0007669"/>
    <property type="project" value="InterPro"/>
</dbReference>
<comment type="function">
    <text evidence="7">Required for chromosome condensation and partitioning.</text>
</comment>
<comment type="subunit">
    <text evidence="7">Homodimer.</text>
</comment>
<dbReference type="GO" id="GO:0007059">
    <property type="term" value="P:chromosome segregation"/>
    <property type="evidence" value="ECO:0007669"/>
    <property type="project" value="UniProtKB-UniRule"/>
</dbReference>
<dbReference type="GO" id="GO:0007062">
    <property type="term" value="P:sister chromatid cohesion"/>
    <property type="evidence" value="ECO:0007669"/>
    <property type="project" value="InterPro"/>
</dbReference>
<keyword evidence="5 7" id="KW-0175">Coiled coil</keyword>
<feature type="coiled-coil region" evidence="7">
    <location>
        <begin position="865"/>
        <end position="895"/>
    </location>
</feature>
<evidence type="ECO:0000256" key="3">
    <source>
        <dbReference type="ARBA" id="ARBA00022741"/>
    </source>
</evidence>
<feature type="binding site" evidence="7">
    <location>
        <begin position="32"/>
        <end position="39"/>
    </location>
    <ligand>
        <name>ATP</name>
        <dbReference type="ChEBI" id="CHEBI:30616"/>
    </ligand>
</feature>
<dbReference type="EMBL" id="CP032229">
    <property type="protein sequence ID" value="QBJ92526.1"/>
    <property type="molecule type" value="Genomic_DNA"/>
</dbReference>
<evidence type="ECO:0000256" key="1">
    <source>
        <dbReference type="ARBA" id="ARBA00004496"/>
    </source>
</evidence>
<accession>A0A4V0ZZW7</accession>